<evidence type="ECO:0000256" key="9">
    <source>
        <dbReference type="ARBA" id="ARBA00023204"/>
    </source>
</evidence>
<dbReference type="SUPFAM" id="SSF56281">
    <property type="entry name" value="Metallo-hydrolase/oxidoreductase"/>
    <property type="match status" value="1"/>
</dbReference>
<protein>
    <recommendedName>
        <fullName evidence="11">Protein artemis</fullName>
    </recommendedName>
    <alternativeName>
        <fullName evidence="12">DNA cross-link repair 1C protein</fullName>
    </alternativeName>
</protein>
<dbReference type="Gene3D" id="3.60.15.10">
    <property type="entry name" value="Ribonuclease Z/Hydroxyacylglutathione hydrolase-like"/>
    <property type="match status" value="1"/>
</dbReference>
<keyword evidence="7" id="KW-0269">Exonuclease</keyword>
<dbReference type="InterPro" id="IPR036866">
    <property type="entry name" value="RibonucZ/Hydroxyglut_hydro"/>
</dbReference>
<dbReference type="InterPro" id="IPR011084">
    <property type="entry name" value="DRMBL"/>
</dbReference>
<evidence type="ECO:0000256" key="13">
    <source>
        <dbReference type="SAM" id="MobiDB-lite"/>
    </source>
</evidence>
<dbReference type="Pfam" id="PF07522">
    <property type="entry name" value="DRMBL"/>
    <property type="match status" value="1"/>
</dbReference>
<evidence type="ECO:0000256" key="1">
    <source>
        <dbReference type="ARBA" id="ARBA00004123"/>
    </source>
</evidence>
<feature type="region of interest" description="Disordered" evidence="13">
    <location>
        <begin position="570"/>
        <end position="592"/>
    </location>
</feature>
<evidence type="ECO:0000313" key="16">
    <source>
        <dbReference type="Proteomes" id="UP000663853"/>
    </source>
</evidence>
<accession>A0A8H3D8R5</accession>
<evidence type="ECO:0000256" key="10">
    <source>
        <dbReference type="ARBA" id="ARBA00023242"/>
    </source>
</evidence>
<dbReference type="GO" id="GO:0003684">
    <property type="term" value="F:damaged DNA binding"/>
    <property type="evidence" value="ECO:0007669"/>
    <property type="project" value="TreeGrafter"/>
</dbReference>
<sequence>MPVGAPFESHVEPYSQIRVDDFTNTTYRPAWINLLSHIHSDHTQGLNAPSFSLQVVCSRDSKSMLLLLESVDNRIKFDNGVISQRKRAFAALQRSGKNHRDLLFTLPLNVPTKLDIGPSETAIVTLLDANHCPGSVMFLIEGKRGAILHTGDMRAEPAMVSRLARSVHMAPYLFTNGQQEKQLEVVYLDTASFIGTQIVPSKASAVQGLVDMIGMYPEDTLFYINIWTWGYEDILIGIAERFDTKIHVDRHKYLVLCSIENYHSSPSFSKEARPDVFKNILTCDEHETRFHACERYNQCATCKPADPEPKRRTHRNSMAYQVPAKRVVWVNPGVITSSNWESHIQEVNDQLKEGHFVDTLKVPLSRHSTLTELQSFIALLRPKNICPTTIDPALEGLDWACLPGIFAEYLTPDGYETLRQSTMEELRKRFPGIDLTPDGMTKRVEQVLLRVGHPDLEQENAIGADEIEWTEARFQRATKTKEHIETYLPWLFGRPDVPGSKTIQDTLTKNPTRASTIAPTRPPPTIPATATTGPNELCSTCANCPTCRPKPSNLSSAESSGAETDIREIPSDLVGSGRMPLPEIGPSKAHIVDSSRLPAQRNEQMYSPPLESPKLGPDSETPALGTSTTTVLSARPRKRLRTSTATLPHSSSLVVKLPEIIESSSTLLLHRTQTMPDLGAPLTPAQLNPKTDVLKKGLESLSKNPATLDNSQNASRPNLVPNGEHQAHDAHPTQTVAELLSKPCSQDARHPSDIKLISPVSTSPLTTTRDSFPFSEPDVRERRRISKVKERDIRAQLAKLPPEFSQALAATKSATRSR</sequence>
<dbReference type="Proteomes" id="UP000663853">
    <property type="component" value="Unassembled WGS sequence"/>
</dbReference>
<evidence type="ECO:0000256" key="11">
    <source>
        <dbReference type="ARBA" id="ARBA00039759"/>
    </source>
</evidence>
<gene>
    <name evidence="15" type="ORF">RDB_LOCUS145061</name>
</gene>
<evidence type="ECO:0000256" key="5">
    <source>
        <dbReference type="ARBA" id="ARBA00022763"/>
    </source>
</evidence>
<dbReference type="GO" id="GO:0005634">
    <property type="term" value="C:nucleus"/>
    <property type="evidence" value="ECO:0007669"/>
    <property type="project" value="UniProtKB-SubCell"/>
</dbReference>
<evidence type="ECO:0000256" key="2">
    <source>
        <dbReference type="ARBA" id="ARBA00010304"/>
    </source>
</evidence>
<dbReference type="OrthoDB" id="3509362at2759"/>
<keyword evidence="5" id="KW-0227">DNA damage</keyword>
<comment type="caution">
    <text evidence="15">The sequence shown here is derived from an EMBL/GenBank/DDBJ whole genome shotgun (WGS) entry which is preliminary data.</text>
</comment>
<evidence type="ECO:0000313" key="15">
    <source>
        <dbReference type="EMBL" id="CAE6519796.1"/>
    </source>
</evidence>
<keyword evidence="8" id="KW-0233">DNA recombination</keyword>
<dbReference type="GO" id="GO:0006303">
    <property type="term" value="P:double-strand break repair via nonhomologous end joining"/>
    <property type="evidence" value="ECO:0007669"/>
    <property type="project" value="TreeGrafter"/>
</dbReference>
<evidence type="ECO:0000256" key="4">
    <source>
        <dbReference type="ARBA" id="ARBA00022759"/>
    </source>
</evidence>
<feature type="region of interest" description="Disordered" evidence="13">
    <location>
        <begin position="703"/>
        <end position="787"/>
    </location>
</feature>
<keyword evidence="3" id="KW-0540">Nuclease</keyword>
<dbReference type="GO" id="GO:0004519">
    <property type="term" value="F:endonuclease activity"/>
    <property type="evidence" value="ECO:0007669"/>
    <property type="project" value="UniProtKB-KW"/>
</dbReference>
<dbReference type="GO" id="GO:0006310">
    <property type="term" value="P:DNA recombination"/>
    <property type="evidence" value="ECO:0007669"/>
    <property type="project" value="UniProtKB-KW"/>
</dbReference>
<feature type="region of interest" description="Disordered" evidence="13">
    <location>
        <begin position="605"/>
        <end position="634"/>
    </location>
</feature>
<evidence type="ECO:0000256" key="8">
    <source>
        <dbReference type="ARBA" id="ARBA00023172"/>
    </source>
</evidence>
<dbReference type="AlphaFoldDB" id="A0A8H3D8R5"/>
<feature type="compositionally biased region" description="Basic and acidic residues" evidence="13">
    <location>
        <begin position="777"/>
        <end position="787"/>
    </location>
</feature>
<dbReference type="Gene3D" id="3.40.50.12650">
    <property type="match status" value="1"/>
</dbReference>
<reference evidence="15" key="1">
    <citation type="submission" date="2021-01" db="EMBL/GenBank/DDBJ databases">
        <authorList>
            <person name="Kaushik A."/>
        </authorList>
    </citation>
    <scope>NUCLEOTIDE SEQUENCE</scope>
    <source>
        <strain evidence="15">AG6-10EEA</strain>
    </source>
</reference>
<dbReference type="PANTHER" id="PTHR23240:SF8">
    <property type="entry name" value="PROTEIN ARTEMIS"/>
    <property type="match status" value="1"/>
</dbReference>
<evidence type="ECO:0000256" key="7">
    <source>
        <dbReference type="ARBA" id="ARBA00022839"/>
    </source>
</evidence>
<keyword evidence="6" id="KW-0378">Hydrolase</keyword>
<name>A0A8H3D8R5_9AGAM</name>
<feature type="compositionally biased region" description="Polar residues" evidence="13">
    <location>
        <begin position="759"/>
        <end position="770"/>
    </location>
</feature>
<keyword evidence="9" id="KW-0234">DNA repair</keyword>
<keyword evidence="10" id="KW-0539">Nucleus</keyword>
<dbReference type="PANTHER" id="PTHR23240">
    <property type="entry name" value="DNA CROSS-LINK REPAIR PROTEIN PSO2/SNM1-RELATED"/>
    <property type="match status" value="1"/>
</dbReference>
<organism evidence="15 16">
    <name type="scientific">Rhizoctonia solani</name>
    <dbReference type="NCBI Taxonomy" id="456999"/>
    <lineage>
        <taxon>Eukaryota</taxon>
        <taxon>Fungi</taxon>
        <taxon>Dikarya</taxon>
        <taxon>Basidiomycota</taxon>
        <taxon>Agaricomycotina</taxon>
        <taxon>Agaricomycetes</taxon>
        <taxon>Cantharellales</taxon>
        <taxon>Ceratobasidiaceae</taxon>
        <taxon>Rhizoctonia</taxon>
    </lineage>
</organism>
<comment type="similarity">
    <text evidence="2">Belongs to the DNA repair metallo-beta-lactamase (DRMBL) family.</text>
</comment>
<dbReference type="EMBL" id="CAJMXA010003883">
    <property type="protein sequence ID" value="CAE6519796.1"/>
    <property type="molecule type" value="Genomic_DNA"/>
</dbReference>
<dbReference type="GO" id="GO:0000723">
    <property type="term" value="P:telomere maintenance"/>
    <property type="evidence" value="ECO:0007669"/>
    <property type="project" value="TreeGrafter"/>
</dbReference>
<feature type="compositionally biased region" description="Polar residues" evidence="13">
    <location>
        <begin position="703"/>
        <end position="716"/>
    </location>
</feature>
<comment type="subcellular location">
    <subcellularLocation>
        <location evidence="1">Nucleus</location>
    </subcellularLocation>
</comment>
<proteinExistence type="inferred from homology"/>
<evidence type="ECO:0000256" key="6">
    <source>
        <dbReference type="ARBA" id="ARBA00022801"/>
    </source>
</evidence>
<evidence type="ECO:0000256" key="3">
    <source>
        <dbReference type="ARBA" id="ARBA00022722"/>
    </source>
</evidence>
<evidence type="ECO:0000256" key="12">
    <source>
        <dbReference type="ARBA" id="ARBA00042677"/>
    </source>
</evidence>
<evidence type="ECO:0000259" key="14">
    <source>
        <dbReference type="Pfam" id="PF07522"/>
    </source>
</evidence>
<dbReference type="GO" id="GO:0035312">
    <property type="term" value="F:5'-3' DNA exonuclease activity"/>
    <property type="evidence" value="ECO:0007669"/>
    <property type="project" value="TreeGrafter"/>
</dbReference>
<dbReference type="GO" id="GO:0036297">
    <property type="term" value="P:interstrand cross-link repair"/>
    <property type="evidence" value="ECO:0007669"/>
    <property type="project" value="TreeGrafter"/>
</dbReference>
<keyword evidence="4" id="KW-0255">Endonuclease</keyword>
<feature type="domain" description="DNA repair metallo-beta-lactamase" evidence="14">
    <location>
        <begin position="278"/>
        <end position="389"/>
    </location>
</feature>